<dbReference type="InterPro" id="IPR010968">
    <property type="entry name" value="RnfE"/>
</dbReference>
<comment type="subcellular location">
    <subcellularLocation>
        <location evidence="9">Cell inner membrane</location>
        <topology evidence="9">Multi-pass membrane protein</topology>
    </subcellularLocation>
    <subcellularLocation>
        <location evidence="1">Endomembrane system</location>
        <topology evidence="1">Multi-pass membrane protein</topology>
    </subcellularLocation>
</comment>
<evidence type="ECO:0000313" key="11">
    <source>
        <dbReference type="Proteomes" id="UP001575181"/>
    </source>
</evidence>
<dbReference type="PIRSF" id="PIRSF006102">
    <property type="entry name" value="NQR_DE"/>
    <property type="match status" value="1"/>
</dbReference>
<evidence type="ECO:0000256" key="1">
    <source>
        <dbReference type="ARBA" id="ARBA00004127"/>
    </source>
</evidence>
<keyword evidence="11" id="KW-1185">Reference proteome</keyword>
<proteinExistence type="inferred from homology"/>
<keyword evidence="2 9" id="KW-0813">Transport</keyword>
<dbReference type="NCBIfam" id="NF009070">
    <property type="entry name" value="PRK12405.1"/>
    <property type="match status" value="1"/>
</dbReference>
<dbReference type="RefSeq" id="WP_373654460.1">
    <property type="nucleotide sequence ID" value="NZ_JBGUAW010000002.1"/>
</dbReference>
<evidence type="ECO:0000256" key="2">
    <source>
        <dbReference type="ARBA" id="ARBA00022448"/>
    </source>
</evidence>
<evidence type="ECO:0000256" key="5">
    <source>
        <dbReference type="ARBA" id="ARBA00022967"/>
    </source>
</evidence>
<comment type="caution">
    <text evidence="10">The sequence shown here is derived from an EMBL/GenBank/DDBJ whole genome shotgun (WGS) entry which is preliminary data.</text>
</comment>
<feature type="transmembrane region" description="Helical" evidence="9">
    <location>
        <begin position="132"/>
        <end position="153"/>
    </location>
</feature>
<comment type="caution">
    <text evidence="9">Lacks conserved residue(s) required for the propagation of feature annotation.</text>
</comment>
<dbReference type="EC" id="7.-.-.-" evidence="9"/>
<dbReference type="HAMAP" id="MF_00478">
    <property type="entry name" value="RsxE_RnfE"/>
    <property type="match status" value="1"/>
</dbReference>
<evidence type="ECO:0000256" key="8">
    <source>
        <dbReference type="ARBA" id="ARBA00023136"/>
    </source>
</evidence>
<feature type="transmembrane region" description="Helical" evidence="9">
    <location>
        <begin position="46"/>
        <end position="64"/>
    </location>
</feature>
<feature type="transmembrane region" description="Helical" evidence="9">
    <location>
        <begin position="76"/>
        <end position="96"/>
    </location>
</feature>
<evidence type="ECO:0000256" key="3">
    <source>
        <dbReference type="ARBA" id="ARBA00022519"/>
    </source>
</evidence>
<keyword evidence="9" id="KW-1003">Cell membrane</keyword>
<dbReference type="Proteomes" id="UP001575181">
    <property type="component" value="Unassembled WGS sequence"/>
</dbReference>
<keyword evidence="7 9" id="KW-1133">Transmembrane helix</keyword>
<accession>A0ABV4TSX8</accession>
<evidence type="ECO:0000256" key="4">
    <source>
        <dbReference type="ARBA" id="ARBA00022692"/>
    </source>
</evidence>
<dbReference type="PANTHER" id="PTHR30586">
    <property type="entry name" value="ELECTRON TRANSPORT COMPLEX PROTEIN RNFE"/>
    <property type="match status" value="1"/>
</dbReference>
<gene>
    <name evidence="9" type="primary">rnfE</name>
    <name evidence="10" type="ORF">ACERLL_02380</name>
</gene>
<dbReference type="NCBIfam" id="TIGR01948">
    <property type="entry name" value="rnfE"/>
    <property type="match status" value="1"/>
</dbReference>
<dbReference type="InterPro" id="IPR003667">
    <property type="entry name" value="NqrDE/RnfAE"/>
</dbReference>
<keyword evidence="5 9" id="KW-1278">Translocase</keyword>
<keyword evidence="3 9" id="KW-0997">Cell inner membrane</keyword>
<evidence type="ECO:0000256" key="6">
    <source>
        <dbReference type="ARBA" id="ARBA00022982"/>
    </source>
</evidence>
<keyword evidence="8 9" id="KW-0472">Membrane</keyword>
<dbReference type="EMBL" id="JBGUAW010000002">
    <property type="protein sequence ID" value="MFA9459671.1"/>
    <property type="molecule type" value="Genomic_DNA"/>
</dbReference>
<protein>
    <recommendedName>
        <fullName evidence="9">Ion-translocating oxidoreductase complex subunit E</fullName>
        <ecNumber evidence="9">7.-.-.-</ecNumber>
    </recommendedName>
    <alternativeName>
        <fullName evidence="9">Rnf electron transport complex subunit E</fullName>
    </alternativeName>
</protein>
<evidence type="ECO:0000256" key="7">
    <source>
        <dbReference type="ARBA" id="ARBA00022989"/>
    </source>
</evidence>
<comment type="function">
    <text evidence="9">Part of a membrane-bound complex that couples electron transfer with translocation of ions across the membrane.</text>
</comment>
<reference evidence="10 11" key="1">
    <citation type="submission" date="2024-08" db="EMBL/GenBank/DDBJ databases">
        <title>Whole-genome sequencing of halo(alkali)philic microorganisms from hypersaline lakes.</title>
        <authorList>
            <person name="Sorokin D.Y."/>
            <person name="Merkel A.Y."/>
            <person name="Messina E."/>
            <person name="Yakimov M."/>
        </authorList>
    </citation>
    <scope>NUCLEOTIDE SEQUENCE [LARGE SCALE GENOMIC DNA]</scope>
    <source>
        <strain evidence="10 11">Cl-TMA</strain>
    </source>
</reference>
<sequence length="237" mass="25143">MSELSMDAFREVGRKGLWDNNPVLAQVLGLCPLLAVSGTAVNGLGMGIATIAVLTLSGTAVSLVRKTVPEEVRIPTFVILIASFVTAVDLLMNAYFHDLHKVLGLFVPLIVTNCAILGRAEAFASKNPVPLAAWDGFMMGVGFTGVLVVLGMIREVLGSGTLFAGAGNMFGPSWAWLETTIFPEYGSFLLMILPPGAFLVLGFLMALKNVINAKAEERRATRPAEVPGAPEIKPEAT</sequence>
<keyword evidence="4 9" id="KW-0812">Transmembrane</keyword>
<evidence type="ECO:0000256" key="9">
    <source>
        <dbReference type="HAMAP-Rule" id="MF_00478"/>
    </source>
</evidence>
<organism evidence="10 11">
    <name type="scientific">Thiohalorhabdus methylotrophus</name>
    <dbReference type="NCBI Taxonomy" id="3242694"/>
    <lineage>
        <taxon>Bacteria</taxon>
        <taxon>Pseudomonadati</taxon>
        <taxon>Pseudomonadota</taxon>
        <taxon>Gammaproteobacteria</taxon>
        <taxon>Thiohalorhabdales</taxon>
        <taxon>Thiohalorhabdaceae</taxon>
        <taxon>Thiohalorhabdus</taxon>
    </lineage>
</organism>
<comment type="subunit">
    <text evidence="9">The complex is composed of six subunits: RnfA, RnfB, RnfC, RnfD, RnfE and RnfG.</text>
</comment>
<evidence type="ECO:0000313" key="10">
    <source>
        <dbReference type="EMBL" id="MFA9459671.1"/>
    </source>
</evidence>
<feature type="transmembrane region" description="Helical" evidence="9">
    <location>
        <begin position="185"/>
        <end position="207"/>
    </location>
</feature>
<keyword evidence="6 9" id="KW-0249">Electron transport</keyword>
<dbReference type="PANTHER" id="PTHR30586:SF0">
    <property type="entry name" value="ION-TRANSLOCATING OXIDOREDUCTASE COMPLEX SUBUNIT E"/>
    <property type="match status" value="1"/>
</dbReference>
<dbReference type="Pfam" id="PF02508">
    <property type="entry name" value="Rnf-Nqr"/>
    <property type="match status" value="1"/>
</dbReference>
<name>A0ABV4TSX8_9GAMM</name>
<comment type="similarity">
    <text evidence="9">Belongs to the NqrDE/RnfAE family.</text>
</comment>